<evidence type="ECO:0000256" key="3">
    <source>
        <dbReference type="SAM" id="SignalP"/>
    </source>
</evidence>
<dbReference type="GO" id="GO:0001681">
    <property type="term" value="F:sialate O-acetylesterase activity"/>
    <property type="evidence" value="ECO:0007669"/>
    <property type="project" value="InterPro"/>
</dbReference>
<dbReference type="InterPro" id="IPR005181">
    <property type="entry name" value="SASA"/>
</dbReference>
<dbReference type="InterPro" id="IPR039329">
    <property type="entry name" value="SIAE"/>
</dbReference>
<keyword evidence="7" id="KW-1185">Reference proteome</keyword>
<dbReference type="PANTHER" id="PTHR22901">
    <property type="entry name" value="SIALATE O-ACETYLESTERASE"/>
    <property type="match status" value="1"/>
</dbReference>
<dbReference type="GO" id="GO:0005975">
    <property type="term" value="P:carbohydrate metabolic process"/>
    <property type="evidence" value="ECO:0007669"/>
    <property type="project" value="TreeGrafter"/>
</dbReference>
<keyword evidence="1" id="KW-0378">Hydrolase</keyword>
<dbReference type="Gene3D" id="2.60.120.560">
    <property type="entry name" value="Exo-inulinase, domain 1"/>
    <property type="match status" value="2"/>
</dbReference>
<dbReference type="PANTHER" id="PTHR22901:SF0">
    <property type="entry name" value="SIALATE O-ACETYLESTERASE"/>
    <property type="match status" value="1"/>
</dbReference>
<reference evidence="6 7" key="1">
    <citation type="submission" date="2019-02" db="EMBL/GenBank/DDBJ databases">
        <title>Deep-cultivation of Planctomycetes and their phenomic and genomic characterization uncovers novel biology.</title>
        <authorList>
            <person name="Wiegand S."/>
            <person name="Jogler M."/>
            <person name="Boedeker C."/>
            <person name="Pinto D."/>
            <person name="Vollmers J."/>
            <person name="Rivas-Marin E."/>
            <person name="Kohn T."/>
            <person name="Peeters S.H."/>
            <person name="Heuer A."/>
            <person name="Rast P."/>
            <person name="Oberbeckmann S."/>
            <person name="Bunk B."/>
            <person name="Jeske O."/>
            <person name="Meyerdierks A."/>
            <person name="Storesund J.E."/>
            <person name="Kallscheuer N."/>
            <person name="Luecker S."/>
            <person name="Lage O.M."/>
            <person name="Pohl T."/>
            <person name="Merkel B.J."/>
            <person name="Hornburger P."/>
            <person name="Mueller R.-W."/>
            <person name="Bruemmer F."/>
            <person name="Labrenz M."/>
            <person name="Spormann A.M."/>
            <person name="Op den Camp H."/>
            <person name="Overmann J."/>
            <person name="Amann R."/>
            <person name="Jetten M.S.M."/>
            <person name="Mascher T."/>
            <person name="Medema M.H."/>
            <person name="Devos D.P."/>
            <person name="Kaster A.-K."/>
            <person name="Ovreas L."/>
            <person name="Rohde M."/>
            <person name="Galperin M.Y."/>
            <person name="Jogler C."/>
        </authorList>
    </citation>
    <scope>NUCLEOTIDE SEQUENCE [LARGE SCALE GENOMIC DNA]</scope>
    <source>
        <strain evidence="6 7">ETA_A8</strain>
    </source>
</reference>
<evidence type="ECO:0000313" key="6">
    <source>
        <dbReference type="EMBL" id="QDU26400.1"/>
    </source>
</evidence>
<accession>A0A517Y839</accession>
<evidence type="ECO:0000256" key="2">
    <source>
        <dbReference type="SAM" id="MobiDB-lite"/>
    </source>
</evidence>
<evidence type="ECO:0000313" key="7">
    <source>
        <dbReference type="Proteomes" id="UP000315017"/>
    </source>
</evidence>
<feature type="signal peptide" evidence="3">
    <location>
        <begin position="1"/>
        <end position="22"/>
    </location>
</feature>
<dbReference type="Pfam" id="PF06439">
    <property type="entry name" value="3keto-disac_hyd"/>
    <property type="match status" value="1"/>
</dbReference>
<dbReference type="InterPro" id="IPR010496">
    <property type="entry name" value="AL/BT2_dom"/>
</dbReference>
<dbReference type="RefSeq" id="WP_145086901.1">
    <property type="nucleotide sequence ID" value="NZ_CP036274.1"/>
</dbReference>
<evidence type="ECO:0000256" key="1">
    <source>
        <dbReference type="ARBA" id="ARBA00022801"/>
    </source>
</evidence>
<dbReference type="OrthoDB" id="9795554at2"/>
<dbReference type="EMBL" id="CP036274">
    <property type="protein sequence ID" value="QDU26400.1"/>
    <property type="molecule type" value="Genomic_DNA"/>
</dbReference>
<sequence length="671" mass="72698" precursor="true">MKTLRLFTSLAFLLVVSGSLTAAEKLTLASLFTDNAVLQRDMVVPVWGWAEPASKVVVQFAGQEKTATADKYGAWAVKLDPLTTSAKAQTLTVKTEPGETVKRENILVGEVWICSGQSNMAFALKNSVLGPEAIAAAGDDQLRLFNAHARAVDEPQTTIGGSWAVDSKKDAESFSAVAYFFGKDLRKSLGVPVGLIKSAVGGTVAEAWTARGDLEANPTLSPLFAVQAQKIADHPKALENYKKTEQAQLARWEQAAAKAKADGKPAPRKPQAPVDPTLSNNRPTGLYNGSIAPLQPYAIRGAIWYQGESNSGRGKEYQTLFPAMIGSWRKAWGQGDFPFLFVQITPHNGMSPEVREAQRVTVQTTQNTAQAVTTDVGDATDIHPRQKQPVGARLALAARALAYGEKVEYSGPAYDAISVQGNKATLTFKHVGGGLVAKDGELKGFTIAGEDGQFVAAKAVIDGDQVVVSSDAVAHPQLVRYGWTNVPDVNLWNKAGLPASPFQSDRAFTLEPGFEPLFNGKDLTGWRYKDGSPFDGQQHASDGRYTGRDGKIVVNPGKGLAQLWTTRELPNDFQLKLEFRAGVNADSGIFLRKPQLQCRDYLLAGPYKELKLYRPQDWNEIEVTVKGNVATCTCNGEPLKFDAPLPATGPIGLEADRGQMEYRRIRIKELK</sequence>
<dbReference type="AlphaFoldDB" id="A0A517Y839"/>
<proteinExistence type="predicted"/>
<dbReference type="Gene3D" id="3.40.50.1110">
    <property type="entry name" value="SGNH hydrolase"/>
    <property type="match status" value="1"/>
</dbReference>
<name>A0A517Y839_9BACT</name>
<evidence type="ECO:0000259" key="5">
    <source>
        <dbReference type="Pfam" id="PF06439"/>
    </source>
</evidence>
<gene>
    <name evidence="6" type="ORF">ETAA8_14780</name>
</gene>
<dbReference type="Proteomes" id="UP000315017">
    <property type="component" value="Chromosome"/>
</dbReference>
<evidence type="ECO:0000259" key="4">
    <source>
        <dbReference type="Pfam" id="PF03629"/>
    </source>
</evidence>
<evidence type="ECO:0008006" key="8">
    <source>
        <dbReference type="Google" id="ProtNLM"/>
    </source>
</evidence>
<feature type="domain" description="Sialate O-acetylesterase" evidence="4">
    <location>
        <begin position="298"/>
        <end position="395"/>
    </location>
</feature>
<keyword evidence="3" id="KW-0732">Signal</keyword>
<feature type="domain" description="3-keto-alpha-glucoside-1,2-lyase/3-keto-2-hydroxy-glucal hydratase" evidence="5">
    <location>
        <begin position="513"/>
        <end position="668"/>
    </location>
</feature>
<dbReference type="Pfam" id="PF03629">
    <property type="entry name" value="SASA"/>
    <property type="match status" value="1"/>
</dbReference>
<feature type="region of interest" description="Disordered" evidence="2">
    <location>
        <begin position="253"/>
        <end position="286"/>
    </location>
</feature>
<protein>
    <recommendedName>
        <fullName evidence="8">Sialate O-acetylesterase</fullName>
    </recommendedName>
</protein>
<feature type="chain" id="PRO_5022150370" description="Sialate O-acetylesterase" evidence="3">
    <location>
        <begin position="23"/>
        <end position="671"/>
    </location>
</feature>
<dbReference type="KEGG" id="aagg:ETAA8_14780"/>
<organism evidence="6 7">
    <name type="scientific">Anatilimnocola aggregata</name>
    <dbReference type="NCBI Taxonomy" id="2528021"/>
    <lineage>
        <taxon>Bacteria</taxon>
        <taxon>Pseudomonadati</taxon>
        <taxon>Planctomycetota</taxon>
        <taxon>Planctomycetia</taxon>
        <taxon>Pirellulales</taxon>
        <taxon>Pirellulaceae</taxon>
        <taxon>Anatilimnocola</taxon>
    </lineage>
</organism>
<dbReference type="SUPFAM" id="SSF52266">
    <property type="entry name" value="SGNH hydrolase"/>
    <property type="match status" value="1"/>
</dbReference>
<dbReference type="InterPro" id="IPR036514">
    <property type="entry name" value="SGNH_hydro_sf"/>
</dbReference>